<dbReference type="Proteomes" id="UP000225433">
    <property type="component" value="Unassembled WGS sequence"/>
</dbReference>
<dbReference type="EMBL" id="NJAI01000002">
    <property type="protein sequence ID" value="PHM56477.1"/>
    <property type="molecule type" value="Genomic_DNA"/>
</dbReference>
<dbReference type="AlphaFoldDB" id="A0A2G0QB56"/>
<reference evidence="1 2" key="1">
    <citation type="journal article" date="2017" name="Nat. Microbiol.">
        <title>Natural product diversity associated with the nematode symbionts Photorhabdus and Xenorhabdus.</title>
        <authorList>
            <person name="Tobias N.J."/>
            <person name="Wolff H."/>
            <person name="Djahanschiri B."/>
            <person name="Grundmann F."/>
            <person name="Kronenwerth M."/>
            <person name="Shi Y.M."/>
            <person name="Simonyi S."/>
            <person name="Grun P."/>
            <person name="Shapiro-Ilan D."/>
            <person name="Pidot S.J."/>
            <person name="Stinear T.P."/>
            <person name="Ebersberger I."/>
            <person name="Bode H.B."/>
        </authorList>
    </citation>
    <scope>NUCLEOTIDE SEQUENCE [LARGE SCALE GENOMIC DNA]</scope>
    <source>
        <strain evidence="1 2">DSM 17903</strain>
    </source>
</reference>
<name>A0A2G0QB56_XENHO</name>
<proteinExistence type="predicted"/>
<evidence type="ECO:0000313" key="1">
    <source>
        <dbReference type="EMBL" id="PHM56477.1"/>
    </source>
</evidence>
<comment type="caution">
    <text evidence="1">The sequence shown here is derived from an EMBL/GenBank/DDBJ whole genome shotgun (WGS) entry which is preliminary data.</text>
</comment>
<sequence>MTTVLLENPFRIEPFIAFIAAIDLSQHNTRCTVAEGVGFNDPLRALYAAKIQ</sequence>
<evidence type="ECO:0000313" key="2">
    <source>
        <dbReference type="Proteomes" id="UP000225433"/>
    </source>
</evidence>
<accession>A0A2G0QB56</accession>
<gene>
    <name evidence="1" type="ORF">Xhom_01969</name>
</gene>
<dbReference type="RefSeq" id="WP_157104619.1">
    <property type="nucleotide sequence ID" value="NZ_CP016176.1"/>
</dbReference>
<organism evidence="1 2">
    <name type="scientific">Xenorhabdus hominickii</name>
    <dbReference type="NCBI Taxonomy" id="351679"/>
    <lineage>
        <taxon>Bacteria</taxon>
        <taxon>Pseudomonadati</taxon>
        <taxon>Pseudomonadota</taxon>
        <taxon>Gammaproteobacteria</taxon>
        <taxon>Enterobacterales</taxon>
        <taxon>Morganellaceae</taxon>
        <taxon>Xenorhabdus</taxon>
    </lineage>
</organism>
<protein>
    <submittedName>
        <fullName evidence="1">Uncharacterized protein</fullName>
    </submittedName>
</protein>